<dbReference type="SUPFAM" id="SSF53850">
    <property type="entry name" value="Periplasmic binding protein-like II"/>
    <property type="match status" value="1"/>
</dbReference>
<evidence type="ECO:0000259" key="2">
    <source>
        <dbReference type="Pfam" id="PF12849"/>
    </source>
</evidence>
<keyword evidence="1" id="KW-0732">Signal</keyword>
<reference evidence="3 4" key="1">
    <citation type="journal article" date="2018" name="ISME J.">
        <title>Endosymbiont genomes yield clues of tubeworm success.</title>
        <authorList>
            <person name="Li Y."/>
            <person name="Liles M.R."/>
            <person name="Halanych K.M."/>
        </authorList>
    </citation>
    <scope>NUCLEOTIDE SEQUENCE [LARGE SCALE GENOMIC DNA]</scope>
    <source>
        <strain evidence="3">A1462</strain>
    </source>
</reference>
<proteinExistence type="predicted"/>
<accession>A0A370DKY7</accession>
<dbReference type="Pfam" id="PF12849">
    <property type="entry name" value="PBP_like_2"/>
    <property type="match status" value="1"/>
</dbReference>
<dbReference type="Proteomes" id="UP000254771">
    <property type="component" value="Unassembled WGS sequence"/>
</dbReference>
<dbReference type="InterPro" id="IPR050811">
    <property type="entry name" value="Phosphate_ABC_transporter"/>
</dbReference>
<dbReference type="PANTHER" id="PTHR30570">
    <property type="entry name" value="PERIPLASMIC PHOSPHATE BINDING COMPONENT OF PHOSPHATE ABC TRANSPORTER"/>
    <property type="match status" value="1"/>
</dbReference>
<dbReference type="PANTHER" id="PTHR30570:SF1">
    <property type="entry name" value="PHOSPHATE-BINDING PROTEIN PSTS"/>
    <property type="match status" value="1"/>
</dbReference>
<dbReference type="InterPro" id="IPR024370">
    <property type="entry name" value="PBP_domain"/>
</dbReference>
<comment type="caution">
    <text evidence="3">The sequence shown here is derived from an EMBL/GenBank/DDBJ whole genome shotgun (WGS) entry which is preliminary data.</text>
</comment>
<dbReference type="EMBL" id="QFXE01000013">
    <property type="protein sequence ID" value="RDH85575.1"/>
    <property type="molecule type" value="Genomic_DNA"/>
</dbReference>
<feature type="domain" description="PBP" evidence="2">
    <location>
        <begin position="50"/>
        <end position="264"/>
    </location>
</feature>
<evidence type="ECO:0000313" key="4">
    <source>
        <dbReference type="Proteomes" id="UP000254771"/>
    </source>
</evidence>
<organism evidence="3 4">
    <name type="scientific">endosymbiont of Escarpia spicata</name>
    <dbReference type="NCBI Taxonomy" id="2200908"/>
    <lineage>
        <taxon>Bacteria</taxon>
        <taxon>Pseudomonadati</taxon>
        <taxon>Pseudomonadota</taxon>
        <taxon>Gammaproteobacteria</taxon>
        <taxon>sulfur-oxidizing symbionts</taxon>
    </lineage>
</organism>
<evidence type="ECO:0000256" key="1">
    <source>
        <dbReference type="ARBA" id="ARBA00022729"/>
    </source>
</evidence>
<keyword evidence="4" id="KW-1185">Reference proteome</keyword>
<gene>
    <name evidence="3" type="ORF">DIZ78_10770</name>
</gene>
<dbReference type="AlphaFoldDB" id="A0A370DKY7"/>
<name>A0A370DKY7_9GAMM</name>
<dbReference type="Gene3D" id="3.40.190.10">
    <property type="entry name" value="Periplasmic binding protein-like II"/>
    <property type="match status" value="2"/>
</dbReference>
<protein>
    <submittedName>
        <fullName evidence="3">Phosphate ABC transporter substrate-binding protein</fullName>
    </submittedName>
</protein>
<evidence type="ECO:0000313" key="3">
    <source>
        <dbReference type="EMBL" id="RDH85575.1"/>
    </source>
</evidence>
<sequence length="311" mass="34891">MNGREFDRGDIHLYPTVRHFVLTCLLCLTISPAYSDSLTWVGCGITKKAFMAELSLAYQRETKTEILLSGGGATKGIRQVAANKVDIGGSCRNKLWNDPAEKSVQFHPVAWDALVVITHKKNPINNISLQDLKAVYTGKITNWTQLGGNDQPIDLLIRKGKISGVGHTIREYLFAAPGMDFASDIIFPSSGPLEQETESNLNSLAITGVSSARKRNVKILKLEGKAPTYENIKSGTYLLYRPLYLVSNFRSSNRSEVMKFIRFANSPLGREVIRHNGVVPYMDGLHLVNKLNQQRRISRKMRLERRRSNKD</sequence>